<evidence type="ECO:0000256" key="2">
    <source>
        <dbReference type="ARBA" id="ARBA00022448"/>
    </source>
</evidence>
<dbReference type="InterPro" id="IPR038497">
    <property type="entry name" value="ATPase_V1-cplx_hsu_C_sf"/>
</dbReference>
<evidence type="ECO:0000313" key="8">
    <source>
        <dbReference type="EMBL" id="UYV82897.1"/>
    </source>
</evidence>
<evidence type="ECO:0000256" key="1">
    <source>
        <dbReference type="ARBA" id="ARBA00008613"/>
    </source>
</evidence>
<dbReference type="Proteomes" id="UP001235939">
    <property type="component" value="Chromosome 22"/>
</dbReference>
<dbReference type="Gene3D" id="1.25.10.10">
    <property type="entry name" value="Leucine-rich Repeat Variant"/>
    <property type="match status" value="1"/>
</dbReference>
<proteinExistence type="inferred from homology"/>
<dbReference type="InterPro" id="IPR004908">
    <property type="entry name" value="ATPase_V1-cplx_hsu"/>
</dbReference>
<comment type="similarity">
    <text evidence="1 6">Belongs to the V-ATPase H subunit family.</text>
</comment>
<reference evidence="8 9" key="1">
    <citation type="submission" date="2022-03" db="EMBL/GenBank/DDBJ databases">
        <title>A chromosomal length assembly of Cordylochernes scorpioides.</title>
        <authorList>
            <person name="Zeh D."/>
            <person name="Zeh J."/>
        </authorList>
    </citation>
    <scope>NUCLEOTIDE SEQUENCE [LARGE SCALE GENOMIC DNA]</scope>
    <source>
        <strain evidence="8">IN4F17</strain>
        <tissue evidence="8">Whole Body</tissue>
    </source>
</reference>
<dbReference type="SUPFAM" id="SSF48371">
    <property type="entry name" value="ARM repeat"/>
    <property type="match status" value="1"/>
</dbReference>
<protein>
    <recommendedName>
        <fullName evidence="6">V-type proton ATPase subunit H</fullName>
    </recommendedName>
</protein>
<evidence type="ECO:0000256" key="4">
    <source>
        <dbReference type="ARBA" id="ARBA00023065"/>
    </source>
</evidence>
<gene>
    <name evidence="8" type="ORF">LAZ67_22001315</name>
</gene>
<dbReference type="PIRSF" id="PIRSF032184">
    <property type="entry name" value="ATPase_V1_H"/>
    <property type="match status" value="1"/>
</dbReference>
<keyword evidence="4 6" id="KW-0406">Ion transport</keyword>
<name>A0ABY6LR97_9ARAC</name>
<comment type="subunit">
    <text evidence="6">V-ATPase is a heteromultimeric enzyme made up of two complexes: the ATP-hydrolytic V1 complex and the proton translocation V0 complex.</text>
</comment>
<dbReference type="InterPro" id="IPR011989">
    <property type="entry name" value="ARM-like"/>
</dbReference>
<sequence>MVYGGAASVYMCRRSHIIVQEEYNLIMALDGATPDAREKLLAEKRMLCARTFISLLGHISKEQTTQYLLIMLDDILQEDKSRVEIFQDYARKKRESVWTPFLNLLNRPDGFIMNMYLRDSRVNGSVLQTSRIIAKIACWSRELMDGSDLHFYLTWLKDQLRISSNEYIQSVARCLQMMLRIDEYRWAFVGVDGISTLISVLSGRVNFQIQYQLIFCLWVLTFNPTLAQKMNKFNVIPILCDILSESVKEKVSRIILATFRNLLEKPTEPEVCRDNAIHMLQCKALKQLEILQGRKFDDPDIEEDLAFLIEKLQASVQDLSSFDEYSTELKSGRLEWSPVHQSAKFWRENVMKFNEKNYELLKILIKLLESSRDPLVLSVASHDIGEYVRHYPRGKTPMYHDVMWCRVIEQLGGKQLVMQLLSHEDPNVRYDALLCVQKLMVHNW</sequence>
<dbReference type="PANTHER" id="PTHR10698">
    <property type="entry name" value="V-TYPE PROTON ATPASE SUBUNIT H"/>
    <property type="match status" value="1"/>
</dbReference>
<feature type="domain" description="ATPase V1 complex subunit H C-terminal" evidence="7">
    <location>
        <begin position="319"/>
        <end position="444"/>
    </location>
</feature>
<evidence type="ECO:0000256" key="3">
    <source>
        <dbReference type="ARBA" id="ARBA00022781"/>
    </source>
</evidence>
<dbReference type="EMBL" id="CP092884">
    <property type="protein sequence ID" value="UYV82897.1"/>
    <property type="molecule type" value="Genomic_DNA"/>
</dbReference>
<dbReference type="Gene3D" id="1.25.40.150">
    <property type="entry name" value="V-type ATPase, subunit H, C-terminal domain"/>
    <property type="match status" value="1"/>
</dbReference>
<dbReference type="Pfam" id="PF03224">
    <property type="entry name" value="V-ATPase_H_N"/>
    <property type="match status" value="1"/>
</dbReference>
<keyword evidence="9" id="KW-1185">Reference proteome</keyword>
<dbReference type="InterPro" id="IPR016024">
    <property type="entry name" value="ARM-type_fold"/>
</dbReference>
<evidence type="ECO:0000259" key="7">
    <source>
        <dbReference type="Pfam" id="PF11698"/>
    </source>
</evidence>
<organism evidence="8 9">
    <name type="scientific">Cordylochernes scorpioides</name>
    <dbReference type="NCBI Taxonomy" id="51811"/>
    <lineage>
        <taxon>Eukaryota</taxon>
        <taxon>Metazoa</taxon>
        <taxon>Ecdysozoa</taxon>
        <taxon>Arthropoda</taxon>
        <taxon>Chelicerata</taxon>
        <taxon>Arachnida</taxon>
        <taxon>Pseudoscorpiones</taxon>
        <taxon>Cheliferoidea</taxon>
        <taxon>Chernetidae</taxon>
        <taxon>Cordylochernes</taxon>
    </lineage>
</organism>
<evidence type="ECO:0000256" key="6">
    <source>
        <dbReference type="PIRNR" id="PIRNR032184"/>
    </source>
</evidence>
<keyword evidence="2 6" id="KW-0813">Transport</keyword>
<keyword evidence="3 6" id="KW-0375">Hydrogen ion transport</keyword>
<dbReference type="Pfam" id="PF11698">
    <property type="entry name" value="V-ATPase_H_C"/>
    <property type="match status" value="1"/>
</dbReference>
<comment type="function">
    <text evidence="5">Subunit of the V1 complex of vacuolar(H+)-ATPase (V-ATPase), a multisubunit enzyme composed of a peripheral complex (V1) that hydrolyzes ATP and a membrane integral complex (V0) that translocates protons. V-ATPase is responsible for acidifying and maintaining the pH of intracellular compartments and in some cell types, is targeted to the plasma membrane, where it is responsible for acidifying the extracellular environment. Subunit H is essential for V-ATPase activity, but not for the assembly of the complex.</text>
</comment>
<evidence type="ECO:0000313" key="9">
    <source>
        <dbReference type="Proteomes" id="UP001235939"/>
    </source>
</evidence>
<accession>A0ABY6LR97</accession>
<dbReference type="PANTHER" id="PTHR10698:SF0">
    <property type="entry name" value="V-TYPE PROTON ATPASE SUBUNIT H"/>
    <property type="match status" value="1"/>
</dbReference>
<evidence type="ECO:0000256" key="5">
    <source>
        <dbReference type="ARBA" id="ARBA00046225"/>
    </source>
</evidence>
<dbReference type="InterPro" id="IPR011987">
    <property type="entry name" value="ATPase_V1-cplx_hsu_C"/>
</dbReference>
<dbReference type="CDD" id="cd00256">
    <property type="entry name" value="VATPase_H"/>
    <property type="match status" value="1"/>
</dbReference>